<sequence length="46" mass="5466">MGGIRNRPKMGEIIYSDNENEKYEQFVKQVSRMVIDYIDKKQNNEG</sequence>
<reference evidence="1 2" key="1">
    <citation type="journal article" date="2012" name="J. Biotechnol.">
        <title>Genome sequence of the plant growth promoting strain Bacillus amyloliquefaciens subsp. plantarum B9601-Y2 and expression of mersacidin and other secondary metabolites.</title>
        <authorList>
            <person name="He P."/>
            <person name="Hao K."/>
            <person name="Blom J."/>
            <person name="Ruckert C."/>
            <person name="Vater J."/>
            <person name="Mao Z."/>
            <person name="Wu Y."/>
            <person name="Hou M."/>
            <person name="He P."/>
            <person name="He Y."/>
            <person name="Borriss R."/>
        </authorList>
    </citation>
    <scope>NUCLEOTIDE SEQUENCE [LARGE SCALE GENOMIC DNA]</scope>
    <source>
        <strain evidence="1">Y2</strain>
    </source>
</reference>
<gene>
    <name evidence="1" type="ORF">MUS_1627</name>
</gene>
<evidence type="ECO:0000313" key="2">
    <source>
        <dbReference type="Proteomes" id="UP000002878"/>
    </source>
</evidence>
<name>I2C4Q3_BACAY</name>
<organism evidence="1 2">
    <name type="scientific">Bacillus amyloliquefaciens (strain Y2)</name>
    <name type="common">Bacillus amyloliquefaciens subsp. plantarum (strain B9601-Y2)</name>
    <dbReference type="NCBI Taxonomy" id="1155777"/>
    <lineage>
        <taxon>Bacteria</taxon>
        <taxon>Bacillati</taxon>
        <taxon>Bacillota</taxon>
        <taxon>Bacilli</taxon>
        <taxon>Bacillales</taxon>
        <taxon>Bacillaceae</taxon>
        <taxon>Bacillus</taxon>
        <taxon>Bacillus amyloliquefaciens group</taxon>
    </lineage>
</organism>
<dbReference type="KEGG" id="bqy:MUS_1627"/>
<evidence type="ECO:0000313" key="1">
    <source>
        <dbReference type="EMBL" id="AFJ61627.1"/>
    </source>
</evidence>
<dbReference type="HOGENOM" id="CLU_3179699_0_0_9"/>
<dbReference type="PATRIC" id="fig|1126211.3.peg.1549"/>
<protein>
    <submittedName>
        <fullName evidence="1">Uncharacterized protein</fullName>
    </submittedName>
</protein>
<proteinExistence type="predicted"/>
<accession>I2C4Q3</accession>
<dbReference type="AlphaFoldDB" id="I2C4Q3"/>
<dbReference type="Proteomes" id="UP000002878">
    <property type="component" value="Chromosome"/>
</dbReference>
<dbReference type="EMBL" id="CP003332">
    <property type="protein sequence ID" value="AFJ61627.1"/>
    <property type="molecule type" value="Genomic_DNA"/>
</dbReference>